<comment type="caution">
    <text evidence="8">The sequence shown here is derived from an EMBL/GenBank/DDBJ whole genome shotgun (WGS) entry which is preliminary data.</text>
</comment>
<evidence type="ECO:0000256" key="3">
    <source>
        <dbReference type="ARBA" id="ARBA00007118"/>
    </source>
</evidence>
<proteinExistence type="inferred from homology"/>
<organism evidence="8 9">
    <name type="scientific">Cladophialophora chaetospira</name>
    <dbReference type="NCBI Taxonomy" id="386627"/>
    <lineage>
        <taxon>Eukaryota</taxon>
        <taxon>Fungi</taxon>
        <taxon>Dikarya</taxon>
        <taxon>Ascomycota</taxon>
        <taxon>Pezizomycotina</taxon>
        <taxon>Eurotiomycetes</taxon>
        <taxon>Chaetothyriomycetidae</taxon>
        <taxon>Chaetothyriales</taxon>
        <taxon>Herpotrichiellaceae</taxon>
        <taxon>Cladophialophora</taxon>
    </lineage>
</organism>
<dbReference type="GO" id="GO:0005737">
    <property type="term" value="C:cytoplasm"/>
    <property type="evidence" value="ECO:0007669"/>
    <property type="project" value="UniProtKB-SubCell"/>
</dbReference>
<dbReference type="PANTHER" id="PTHR43035">
    <property type="entry name" value="FATTY ACID REPRESSION MUTANT PROTEIN 2-RELATED"/>
    <property type="match status" value="1"/>
</dbReference>
<evidence type="ECO:0000256" key="5">
    <source>
        <dbReference type="ARBA" id="ARBA00023002"/>
    </source>
</evidence>
<evidence type="ECO:0000313" key="9">
    <source>
        <dbReference type="Proteomes" id="UP001172673"/>
    </source>
</evidence>
<feature type="domain" description="Nitroreductase" evidence="7">
    <location>
        <begin position="10"/>
        <end position="179"/>
    </location>
</feature>
<accession>A0AA38X2Z9</accession>
<protein>
    <submittedName>
        <fullName evidence="8">Nitroreductase</fullName>
    </submittedName>
</protein>
<dbReference type="CDD" id="cd02140">
    <property type="entry name" value="Frm2-like"/>
    <property type="match status" value="1"/>
</dbReference>
<dbReference type="SUPFAM" id="SSF55469">
    <property type="entry name" value="FMN-dependent nitroreductase-like"/>
    <property type="match status" value="1"/>
</dbReference>
<evidence type="ECO:0000256" key="1">
    <source>
        <dbReference type="ARBA" id="ARBA00004123"/>
    </source>
</evidence>
<comment type="subcellular location">
    <subcellularLocation>
        <location evidence="2">Cytoplasm</location>
    </subcellularLocation>
    <subcellularLocation>
        <location evidence="1">Nucleus</location>
    </subcellularLocation>
</comment>
<keyword evidence="9" id="KW-1185">Reference proteome</keyword>
<dbReference type="PANTHER" id="PTHR43035:SF1">
    <property type="entry name" value="FATTY ACID REPRESSION MUTANT PROTEIN 2-RELATED"/>
    <property type="match status" value="1"/>
</dbReference>
<gene>
    <name evidence="8" type="primary">HBN1</name>
    <name evidence="8" type="ORF">H2200_009747</name>
</gene>
<keyword evidence="6" id="KW-0539">Nucleus</keyword>
<evidence type="ECO:0000256" key="4">
    <source>
        <dbReference type="ARBA" id="ARBA00022490"/>
    </source>
</evidence>
<dbReference type="Pfam" id="PF00881">
    <property type="entry name" value="Nitroreductase"/>
    <property type="match status" value="1"/>
</dbReference>
<evidence type="ECO:0000256" key="6">
    <source>
        <dbReference type="ARBA" id="ARBA00023242"/>
    </source>
</evidence>
<reference evidence="8" key="1">
    <citation type="submission" date="2022-10" db="EMBL/GenBank/DDBJ databases">
        <title>Culturing micro-colonial fungi from biological soil crusts in the Mojave desert and describing Neophaeococcomyces mojavensis, and introducing the new genera and species Taxawa tesnikishii.</title>
        <authorList>
            <person name="Kurbessoian T."/>
            <person name="Stajich J.E."/>
        </authorList>
    </citation>
    <scope>NUCLEOTIDE SEQUENCE</scope>
    <source>
        <strain evidence="8">TK_41</strain>
    </source>
</reference>
<sequence>MASDSFFEAVKSRRTYYQLTDDSPISDKKIHEIVDNAITNVPSSFNSQSTRVLVLLGEEHKKLWGEIVIPIIKSVAPAEAWPASEQRLNGFKAGYGTICFYEDPKDVAKLQEQYPLYADKFPQWSEHTNAMHQYVLWTALELEGFGANLQHYNPLIDEKIAATWGVEQNWSLKSQLVFGTPAGKPYDKTFKPLEERVFVHGAKE</sequence>
<evidence type="ECO:0000313" key="8">
    <source>
        <dbReference type="EMBL" id="KAJ9605898.1"/>
    </source>
</evidence>
<dbReference type="InterPro" id="IPR000415">
    <property type="entry name" value="Nitroreductase-like"/>
</dbReference>
<dbReference type="AlphaFoldDB" id="A0AA38X2Z9"/>
<comment type="similarity">
    <text evidence="3">Belongs to the nitroreductase family.</text>
</comment>
<dbReference type="FunFam" id="3.40.109.10:FF:000001">
    <property type="entry name" value="Nitroreductase family"/>
    <property type="match status" value="1"/>
</dbReference>
<dbReference type="GO" id="GO:0005634">
    <property type="term" value="C:nucleus"/>
    <property type="evidence" value="ECO:0007669"/>
    <property type="project" value="UniProtKB-SubCell"/>
</dbReference>
<dbReference type="Gene3D" id="3.40.109.10">
    <property type="entry name" value="NADH Oxidase"/>
    <property type="match status" value="1"/>
</dbReference>
<dbReference type="Proteomes" id="UP001172673">
    <property type="component" value="Unassembled WGS sequence"/>
</dbReference>
<keyword evidence="5" id="KW-0560">Oxidoreductase</keyword>
<keyword evidence="4" id="KW-0963">Cytoplasm</keyword>
<dbReference type="GO" id="GO:0016491">
    <property type="term" value="F:oxidoreductase activity"/>
    <property type="evidence" value="ECO:0007669"/>
    <property type="project" value="UniProtKB-KW"/>
</dbReference>
<evidence type="ECO:0000256" key="2">
    <source>
        <dbReference type="ARBA" id="ARBA00004496"/>
    </source>
</evidence>
<dbReference type="InterPro" id="IPR029479">
    <property type="entry name" value="Nitroreductase"/>
</dbReference>
<dbReference type="InterPro" id="IPR033877">
    <property type="entry name" value="Frm2/Hbn1"/>
</dbReference>
<dbReference type="GO" id="GO:0034599">
    <property type="term" value="P:cellular response to oxidative stress"/>
    <property type="evidence" value="ECO:0007669"/>
    <property type="project" value="InterPro"/>
</dbReference>
<dbReference type="EMBL" id="JAPDRK010000015">
    <property type="protein sequence ID" value="KAJ9605898.1"/>
    <property type="molecule type" value="Genomic_DNA"/>
</dbReference>
<name>A0AA38X2Z9_9EURO</name>
<evidence type="ECO:0000259" key="7">
    <source>
        <dbReference type="Pfam" id="PF00881"/>
    </source>
</evidence>